<accession>A0A101JND7</accession>
<dbReference type="AlphaFoldDB" id="A0A101JND7"/>
<evidence type="ECO:0000313" key="2">
    <source>
        <dbReference type="Proteomes" id="UP000053244"/>
    </source>
</evidence>
<evidence type="ECO:0000313" key="1">
    <source>
        <dbReference type="EMBL" id="KUL30031.1"/>
    </source>
</evidence>
<protein>
    <submittedName>
        <fullName evidence="1">Uncharacterized protein</fullName>
    </submittedName>
</protein>
<dbReference type="EMBL" id="LLZH01000268">
    <property type="protein sequence ID" value="KUL30031.1"/>
    <property type="molecule type" value="Genomic_DNA"/>
</dbReference>
<name>A0A101JND7_9ACTN</name>
<comment type="caution">
    <text evidence="1">The sequence shown here is derived from an EMBL/GenBank/DDBJ whole genome shotgun (WGS) entry which is preliminary data.</text>
</comment>
<sequence>MDCADPIDSLTAPPGGYATLLDAVALTARGPLQVSRSAEGGYFAKTALLIRAGRTAEIVVPAGRAAVEWGNTGAGPRTSDLRIPPCPRSGTGEWQVYPGGYHVTEPTCLPVEIHAAGRSVTLHVPVGAPCPSTAAGRSPAAG</sequence>
<reference evidence="1 2" key="1">
    <citation type="submission" date="2015-10" db="EMBL/GenBank/DDBJ databases">
        <authorList>
            <person name="Gilbert D.G."/>
        </authorList>
    </citation>
    <scope>NUCLEOTIDE SEQUENCE [LARGE SCALE GENOMIC DNA]</scope>
    <source>
        <strain evidence="1 2">NRRL B-16712</strain>
    </source>
</reference>
<organism evidence="1 2">
    <name type="scientific">Actinoplanes awajinensis subsp. mycoplanecinus</name>
    <dbReference type="NCBI Taxonomy" id="135947"/>
    <lineage>
        <taxon>Bacteria</taxon>
        <taxon>Bacillati</taxon>
        <taxon>Actinomycetota</taxon>
        <taxon>Actinomycetes</taxon>
        <taxon>Micromonosporales</taxon>
        <taxon>Micromonosporaceae</taxon>
        <taxon>Actinoplanes</taxon>
    </lineage>
</organism>
<keyword evidence="2" id="KW-1185">Reference proteome</keyword>
<dbReference type="Proteomes" id="UP000053244">
    <property type="component" value="Unassembled WGS sequence"/>
</dbReference>
<proteinExistence type="predicted"/>
<gene>
    <name evidence="1" type="ORF">ADL15_26035</name>
</gene>